<gene>
    <name evidence="2" type="ORF">OLEA9_A029749</name>
</gene>
<keyword evidence="3" id="KW-1185">Reference proteome</keyword>
<reference evidence="2 3" key="1">
    <citation type="submission" date="2019-12" db="EMBL/GenBank/DDBJ databases">
        <authorList>
            <person name="Alioto T."/>
            <person name="Alioto T."/>
            <person name="Gomez Garrido J."/>
        </authorList>
    </citation>
    <scope>NUCLEOTIDE SEQUENCE [LARGE SCALE GENOMIC DNA]</scope>
</reference>
<dbReference type="Proteomes" id="UP000594638">
    <property type="component" value="Unassembled WGS sequence"/>
</dbReference>
<feature type="coiled-coil region" evidence="1">
    <location>
        <begin position="70"/>
        <end position="97"/>
    </location>
</feature>
<dbReference type="Gramene" id="OE9A029749T1">
    <property type="protein sequence ID" value="OE9A029749C1"/>
    <property type="gene ID" value="OE9A029749"/>
</dbReference>
<dbReference type="AlphaFoldDB" id="A0A8S0P8T2"/>
<evidence type="ECO:0000313" key="2">
    <source>
        <dbReference type="EMBL" id="CAA2934346.1"/>
    </source>
</evidence>
<accession>A0A8S0P8T2</accession>
<organism evidence="2 3">
    <name type="scientific">Olea europaea subsp. europaea</name>
    <dbReference type="NCBI Taxonomy" id="158383"/>
    <lineage>
        <taxon>Eukaryota</taxon>
        <taxon>Viridiplantae</taxon>
        <taxon>Streptophyta</taxon>
        <taxon>Embryophyta</taxon>
        <taxon>Tracheophyta</taxon>
        <taxon>Spermatophyta</taxon>
        <taxon>Magnoliopsida</taxon>
        <taxon>eudicotyledons</taxon>
        <taxon>Gunneridae</taxon>
        <taxon>Pentapetalae</taxon>
        <taxon>asterids</taxon>
        <taxon>lamiids</taxon>
        <taxon>Lamiales</taxon>
        <taxon>Oleaceae</taxon>
        <taxon>Oleeae</taxon>
        <taxon>Olea</taxon>
    </lineage>
</organism>
<name>A0A8S0P8T2_OLEEU</name>
<comment type="caution">
    <text evidence="2">The sequence shown here is derived from an EMBL/GenBank/DDBJ whole genome shotgun (WGS) entry which is preliminary data.</text>
</comment>
<proteinExistence type="predicted"/>
<evidence type="ECO:0000313" key="3">
    <source>
        <dbReference type="Proteomes" id="UP000594638"/>
    </source>
</evidence>
<evidence type="ECO:0000256" key="1">
    <source>
        <dbReference type="SAM" id="Coils"/>
    </source>
</evidence>
<keyword evidence="1" id="KW-0175">Coiled coil</keyword>
<sequence length="182" mass="20832">MEFLLHQMRELKAQVEELNAEVATLKQQFCSTGKLHSPPSLEKEEKKGKEKVKPFAGVEKKRRLVLTKGKEFLLHQMLELKAQVEELNVEVASLKQQFSSTGKVAVDNYVAYFHETTEYDGFGLCWRGIACNEILKWLAKLHPQMDLAPLKEEFIVTEPSSPVEENKKLNEAQTHGRCHLIV</sequence>
<feature type="coiled-coil region" evidence="1">
    <location>
        <begin position="1"/>
        <end position="28"/>
    </location>
</feature>
<dbReference type="EMBL" id="CACTIH010000013">
    <property type="protein sequence ID" value="CAA2934346.1"/>
    <property type="molecule type" value="Genomic_DNA"/>
</dbReference>
<protein>
    <submittedName>
        <fullName evidence="2">Uncharacterized protein</fullName>
    </submittedName>
</protein>